<evidence type="ECO:0000256" key="10">
    <source>
        <dbReference type="ARBA" id="ARBA00023136"/>
    </source>
</evidence>
<feature type="transmembrane region" description="Helical" evidence="11">
    <location>
        <begin position="318"/>
        <end position="338"/>
    </location>
</feature>
<dbReference type="Proteomes" id="UP000250245">
    <property type="component" value="Unassembled WGS sequence"/>
</dbReference>
<keyword evidence="9 13" id="KW-0482">Metalloprotease</keyword>
<accession>A0A2X2YMP5</accession>
<evidence type="ECO:0000256" key="4">
    <source>
        <dbReference type="ARBA" id="ARBA00022670"/>
    </source>
</evidence>
<feature type="transmembrane region" description="Helical" evidence="11">
    <location>
        <begin position="122"/>
        <end position="144"/>
    </location>
</feature>
<evidence type="ECO:0000313" key="14">
    <source>
        <dbReference type="Proteomes" id="UP000250245"/>
    </source>
</evidence>
<keyword evidence="7" id="KW-0862">Zinc</keyword>
<evidence type="ECO:0000256" key="2">
    <source>
        <dbReference type="ARBA" id="ARBA00004141"/>
    </source>
</evidence>
<comment type="similarity">
    <text evidence="3">Belongs to the peptidase M50B family.</text>
</comment>
<keyword evidence="6 13" id="KW-0378">Hydrolase</keyword>
<keyword evidence="8 11" id="KW-1133">Transmembrane helix</keyword>
<organism evidence="13 14">
    <name type="scientific">Mobiluncus curtisii</name>
    <dbReference type="NCBI Taxonomy" id="2051"/>
    <lineage>
        <taxon>Bacteria</taxon>
        <taxon>Bacillati</taxon>
        <taxon>Actinomycetota</taxon>
        <taxon>Actinomycetes</taxon>
        <taxon>Actinomycetales</taxon>
        <taxon>Actinomycetaceae</taxon>
        <taxon>Mobiluncus</taxon>
    </lineage>
</organism>
<dbReference type="InterPro" id="IPR001478">
    <property type="entry name" value="PDZ"/>
</dbReference>
<protein>
    <submittedName>
        <fullName evidence="13">Zinc metalloprotease rasP</fullName>
        <ecNumber evidence="13">3.4.24.-</ecNumber>
    </submittedName>
</protein>
<dbReference type="EC" id="3.4.24.-" evidence="13"/>
<evidence type="ECO:0000256" key="8">
    <source>
        <dbReference type="ARBA" id="ARBA00022989"/>
    </source>
</evidence>
<evidence type="ECO:0000256" key="6">
    <source>
        <dbReference type="ARBA" id="ARBA00022801"/>
    </source>
</evidence>
<dbReference type="Pfam" id="PF17820">
    <property type="entry name" value="PDZ_6"/>
    <property type="match status" value="1"/>
</dbReference>
<dbReference type="EMBL" id="UASJ01000001">
    <property type="protein sequence ID" value="SQB64927.1"/>
    <property type="molecule type" value="Genomic_DNA"/>
</dbReference>
<dbReference type="GO" id="GO:0016020">
    <property type="term" value="C:membrane"/>
    <property type="evidence" value="ECO:0007669"/>
    <property type="project" value="UniProtKB-SubCell"/>
</dbReference>
<dbReference type="CDD" id="cd06163">
    <property type="entry name" value="S2P-M50_PDZ_RseP-like"/>
    <property type="match status" value="1"/>
</dbReference>
<evidence type="ECO:0000256" key="5">
    <source>
        <dbReference type="ARBA" id="ARBA00022692"/>
    </source>
</evidence>
<dbReference type="SUPFAM" id="SSF50156">
    <property type="entry name" value="PDZ domain-like"/>
    <property type="match status" value="1"/>
</dbReference>
<comment type="cofactor">
    <cofactor evidence="1">
        <name>Zn(2+)</name>
        <dbReference type="ChEBI" id="CHEBI:29105"/>
    </cofactor>
</comment>
<evidence type="ECO:0000256" key="11">
    <source>
        <dbReference type="SAM" id="Phobius"/>
    </source>
</evidence>
<dbReference type="GO" id="GO:0006508">
    <property type="term" value="P:proteolysis"/>
    <property type="evidence" value="ECO:0007669"/>
    <property type="project" value="UniProtKB-KW"/>
</dbReference>
<keyword evidence="4 13" id="KW-0645">Protease</keyword>
<comment type="subcellular location">
    <subcellularLocation>
        <location evidence="2">Membrane</location>
        <topology evidence="2">Multi-pass membrane protein</topology>
    </subcellularLocation>
</comment>
<dbReference type="RefSeq" id="WP_013189319.1">
    <property type="nucleotide sequence ID" value="NZ_CP068112.1"/>
</dbReference>
<dbReference type="InterPro" id="IPR036034">
    <property type="entry name" value="PDZ_sf"/>
</dbReference>
<proteinExistence type="inferred from homology"/>
<dbReference type="InterPro" id="IPR008915">
    <property type="entry name" value="Peptidase_M50"/>
</dbReference>
<evidence type="ECO:0000256" key="1">
    <source>
        <dbReference type="ARBA" id="ARBA00001947"/>
    </source>
</evidence>
<dbReference type="SMART" id="SM00228">
    <property type="entry name" value="PDZ"/>
    <property type="match status" value="1"/>
</dbReference>
<dbReference type="OMA" id="QYMVGFG"/>
<dbReference type="PANTHER" id="PTHR42837:SF2">
    <property type="entry name" value="MEMBRANE METALLOPROTEASE ARASP2, CHLOROPLASTIC-RELATED"/>
    <property type="match status" value="1"/>
</dbReference>
<evidence type="ECO:0000259" key="12">
    <source>
        <dbReference type="SMART" id="SM00228"/>
    </source>
</evidence>
<dbReference type="GeneID" id="55565457"/>
<dbReference type="PANTHER" id="PTHR42837">
    <property type="entry name" value="REGULATOR OF SIGMA-E PROTEASE RSEP"/>
    <property type="match status" value="1"/>
</dbReference>
<keyword evidence="5 11" id="KW-0812">Transmembrane</keyword>
<dbReference type="InterPro" id="IPR041489">
    <property type="entry name" value="PDZ_6"/>
</dbReference>
<dbReference type="GO" id="GO:0004222">
    <property type="term" value="F:metalloendopeptidase activity"/>
    <property type="evidence" value="ECO:0007669"/>
    <property type="project" value="InterPro"/>
</dbReference>
<feature type="transmembrane region" description="Helical" evidence="11">
    <location>
        <begin position="373"/>
        <end position="398"/>
    </location>
</feature>
<name>A0A2X2YMP5_9ACTO</name>
<reference evidence="13 14" key="1">
    <citation type="submission" date="2018-06" db="EMBL/GenBank/DDBJ databases">
        <authorList>
            <consortium name="Pathogen Informatics"/>
            <person name="Doyle S."/>
        </authorList>
    </citation>
    <scope>NUCLEOTIDE SEQUENCE [LARGE SCALE GENOMIC DNA]</scope>
    <source>
        <strain evidence="13 14">NCTC11820</strain>
    </source>
</reference>
<dbReference type="Pfam" id="PF02163">
    <property type="entry name" value="Peptidase_M50"/>
    <property type="match status" value="1"/>
</dbReference>
<evidence type="ECO:0000256" key="3">
    <source>
        <dbReference type="ARBA" id="ARBA00007931"/>
    </source>
</evidence>
<dbReference type="Gene3D" id="2.30.42.10">
    <property type="match status" value="1"/>
</dbReference>
<gene>
    <name evidence="13" type="primary">rasP</name>
    <name evidence="13" type="ORF">NCTC11820_01252</name>
</gene>
<dbReference type="CDD" id="cd23081">
    <property type="entry name" value="cpPDZ_EcRseP-like"/>
    <property type="match status" value="1"/>
</dbReference>
<evidence type="ECO:0000313" key="13">
    <source>
        <dbReference type="EMBL" id="SQB64927.1"/>
    </source>
</evidence>
<evidence type="ECO:0000256" key="9">
    <source>
        <dbReference type="ARBA" id="ARBA00023049"/>
    </source>
</evidence>
<feature type="domain" description="PDZ" evidence="12">
    <location>
        <begin position="135"/>
        <end position="211"/>
    </location>
</feature>
<dbReference type="InterPro" id="IPR004387">
    <property type="entry name" value="Pept_M50_Zn"/>
</dbReference>
<dbReference type="AlphaFoldDB" id="A0A2X2YMP5"/>
<keyword evidence="10 11" id="KW-0472">Membrane</keyword>
<sequence>MDYLTGIIALVLGLLVSIALHELGHLIPAKRFDILCTQYFIGFGPKIFSRQIGETEVGMKWVLLGGYVKMVGMYAPGHPGRRTINRKGELTAAEEARLASNEEIPPGQEHRAFYAKPIWQRLIVMVSGTLVNLALSFLCVLVALSAIGYELPTREVATVSPNSPAAAAGVMPGDIITGWNGKPAKTWDEVISQVAVSQPGKPATLTVRRDGKTQTIQVTPKAMDGQKRAVIGVIAATERHYATWGEVTNYQWETGKGTAKILLALPVKLWQTTIGLFQPNQPRDPNSLMGIVGMGQVAGSIAASDSVGYGFLEKLRSFLLLFGSLNMTLFMFNLIPLMPLDGGQAVGAIYEGIRKWVRRARGLDDGGPVDLAAMLPVTATVVIAFIAMTVLLIVADILKPVL</sequence>
<evidence type="ECO:0000256" key="7">
    <source>
        <dbReference type="ARBA" id="ARBA00022833"/>
    </source>
</evidence>